<evidence type="ECO:0000313" key="1">
    <source>
        <dbReference type="EMBL" id="MDG0793727.1"/>
    </source>
</evidence>
<protein>
    <submittedName>
        <fullName evidence="1">Uncharacterized protein</fullName>
    </submittedName>
</protein>
<evidence type="ECO:0000313" key="2">
    <source>
        <dbReference type="Proteomes" id="UP001153387"/>
    </source>
</evidence>
<gene>
    <name evidence="1" type="ORF">OMP38_25020</name>
</gene>
<proteinExistence type="predicted"/>
<keyword evidence="2" id="KW-1185">Reference proteome</keyword>
<comment type="caution">
    <text evidence="1">The sequence shown here is derived from an EMBL/GenBank/DDBJ whole genome shotgun (WGS) entry which is preliminary data.</text>
</comment>
<dbReference type="RefSeq" id="WP_277567459.1">
    <property type="nucleotide sequence ID" value="NZ_JAPDHZ010000004.1"/>
</dbReference>
<name>A0A9X4KP99_9BACL</name>
<sequence length="92" mass="9843">MTQAQTAAYTLHASDLGGEEILAPRFKDGKFYFIVPGEQAKESIGRASTKVIVVEASSGKTVYEGQVSYDGPSSQASAELSQTVLLNMQLRS</sequence>
<dbReference type="Proteomes" id="UP001153387">
    <property type="component" value="Unassembled WGS sequence"/>
</dbReference>
<dbReference type="EMBL" id="JAPDHZ010000004">
    <property type="protein sequence ID" value="MDG0793727.1"/>
    <property type="molecule type" value="Genomic_DNA"/>
</dbReference>
<organism evidence="1 2">
    <name type="scientific">Cohnella ginsengisoli</name>
    <dbReference type="NCBI Taxonomy" id="425004"/>
    <lineage>
        <taxon>Bacteria</taxon>
        <taxon>Bacillati</taxon>
        <taxon>Bacillota</taxon>
        <taxon>Bacilli</taxon>
        <taxon>Bacillales</taxon>
        <taxon>Paenibacillaceae</taxon>
        <taxon>Cohnella</taxon>
    </lineage>
</organism>
<accession>A0A9X4KP99</accession>
<dbReference type="AlphaFoldDB" id="A0A9X4KP99"/>
<reference evidence="1 2" key="1">
    <citation type="submission" date="2022-10" db="EMBL/GenBank/DDBJ databases">
        <title>Comparative genomic analysis of Cohnella hashimotonis sp. nov., isolated from the International Space Station.</title>
        <authorList>
            <person name="Simpson A."/>
            <person name="Venkateswaran K."/>
        </authorList>
    </citation>
    <scope>NUCLEOTIDE SEQUENCE [LARGE SCALE GENOMIC DNA]</scope>
    <source>
        <strain evidence="1 2">DSM 18997</strain>
    </source>
</reference>